<dbReference type="RefSeq" id="WP_132939910.1">
    <property type="nucleotide sequence ID" value="NZ_CP119676.1"/>
</dbReference>
<gene>
    <name evidence="1" type="ORF">EDD55_11074</name>
</gene>
<sequence length="62" mass="6735">MTTILVLDCGLFPDGETLDAALETLEGMHDIQRVDIRKLAPDDDAWAATVRAIMGAAHIVTR</sequence>
<comment type="caution">
    <text evidence="1">The sequence shown here is derived from an EMBL/GenBank/DDBJ whole genome shotgun (WGS) entry which is preliminary data.</text>
</comment>
<dbReference type="Proteomes" id="UP000295304">
    <property type="component" value="Unassembled WGS sequence"/>
</dbReference>
<organism evidence="1 2">
    <name type="scientific">Varunaivibrio sulfuroxidans</name>
    <dbReference type="NCBI Taxonomy" id="1773489"/>
    <lineage>
        <taxon>Bacteria</taxon>
        <taxon>Pseudomonadati</taxon>
        <taxon>Pseudomonadota</taxon>
        <taxon>Alphaproteobacteria</taxon>
        <taxon>Rhodospirillales</taxon>
        <taxon>Magnetovibrionaceae</taxon>
        <taxon>Varunaivibrio</taxon>
    </lineage>
</organism>
<accession>A0A4R3J430</accession>
<reference evidence="1 2" key="1">
    <citation type="submission" date="2019-03" db="EMBL/GenBank/DDBJ databases">
        <title>Genomic Encyclopedia of Type Strains, Phase IV (KMG-IV): sequencing the most valuable type-strain genomes for metagenomic binning, comparative biology and taxonomic classification.</title>
        <authorList>
            <person name="Goeker M."/>
        </authorList>
    </citation>
    <scope>NUCLEOTIDE SEQUENCE [LARGE SCALE GENOMIC DNA]</scope>
    <source>
        <strain evidence="1 2">DSM 101688</strain>
    </source>
</reference>
<protein>
    <submittedName>
        <fullName evidence="1">Uncharacterized protein</fullName>
    </submittedName>
</protein>
<keyword evidence="2" id="KW-1185">Reference proteome</keyword>
<dbReference type="EMBL" id="SLZW01000010">
    <property type="protein sequence ID" value="TCS60599.1"/>
    <property type="molecule type" value="Genomic_DNA"/>
</dbReference>
<evidence type="ECO:0000313" key="1">
    <source>
        <dbReference type="EMBL" id="TCS60599.1"/>
    </source>
</evidence>
<dbReference type="AlphaFoldDB" id="A0A4R3J430"/>
<evidence type="ECO:0000313" key="2">
    <source>
        <dbReference type="Proteomes" id="UP000295304"/>
    </source>
</evidence>
<dbReference type="OrthoDB" id="9796738at2"/>
<proteinExistence type="predicted"/>
<name>A0A4R3J430_9PROT</name>